<name>A0ABV8H831_9FLAO</name>
<keyword evidence="1" id="KW-0472">Membrane</keyword>
<dbReference type="Pfam" id="PF05751">
    <property type="entry name" value="FixH"/>
    <property type="match status" value="1"/>
</dbReference>
<keyword evidence="1" id="KW-1133">Transmembrane helix</keyword>
<evidence type="ECO:0000313" key="4">
    <source>
        <dbReference type="Proteomes" id="UP001595793"/>
    </source>
</evidence>
<gene>
    <name evidence="2" type="ORF">ACFOS1_11775</name>
    <name evidence="3" type="ORF">ACFOS1_15190</name>
</gene>
<dbReference type="EMBL" id="JBHSAS010000011">
    <property type="protein sequence ID" value="MFC4028763.1"/>
    <property type="molecule type" value="Genomic_DNA"/>
</dbReference>
<reference evidence="2" key="1">
    <citation type="journal article" date="2014" name="Int. J. Syst. Evol. Microbiol.">
        <title>Complete genome of a new Firmicutes species belonging to the dominant human colonic microbiota ('Ruminococcus bicirculans') reveals two chromosomes and a selective capacity to utilize plant glucans.</title>
        <authorList>
            <consortium name="NISC Comparative Sequencing Program"/>
            <person name="Wegmann U."/>
            <person name="Louis P."/>
            <person name="Goesmann A."/>
            <person name="Henrissat B."/>
            <person name="Duncan S.H."/>
            <person name="Flint H.J."/>
        </authorList>
    </citation>
    <scope>NUCLEOTIDE SEQUENCE</scope>
    <source>
        <strain evidence="2">CECT 9128</strain>
    </source>
</reference>
<dbReference type="InterPro" id="IPR008620">
    <property type="entry name" value="FixH"/>
</dbReference>
<comment type="caution">
    <text evidence="2">The sequence shown here is derived from an EMBL/GenBank/DDBJ whole genome shotgun (WGS) entry which is preliminary data.</text>
</comment>
<dbReference type="EMBL" id="JBHSAS010000006">
    <property type="protein sequence ID" value="MFC4028088.1"/>
    <property type="molecule type" value="Genomic_DNA"/>
</dbReference>
<organism evidence="2 4">
    <name type="scientific">Zunongwangia endophytica</name>
    <dbReference type="NCBI Taxonomy" id="1808945"/>
    <lineage>
        <taxon>Bacteria</taxon>
        <taxon>Pseudomonadati</taxon>
        <taxon>Bacteroidota</taxon>
        <taxon>Flavobacteriia</taxon>
        <taxon>Flavobacteriales</taxon>
        <taxon>Flavobacteriaceae</taxon>
        <taxon>Zunongwangia</taxon>
    </lineage>
</organism>
<proteinExistence type="predicted"/>
<keyword evidence="4" id="KW-1185">Reference proteome</keyword>
<accession>A0ABV8H831</accession>
<reference evidence="4" key="2">
    <citation type="journal article" date="2019" name="Int. J. Syst. Evol. Microbiol.">
        <title>The Global Catalogue of Microorganisms (GCM) 10K type strain sequencing project: providing services to taxonomists for standard genome sequencing and annotation.</title>
        <authorList>
            <consortium name="The Broad Institute Genomics Platform"/>
            <consortium name="The Broad Institute Genome Sequencing Center for Infectious Disease"/>
            <person name="Wu L."/>
            <person name="Ma J."/>
        </authorList>
    </citation>
    <scope>NUCLEOTIDE SEQUENCE [LARGE SCALE GENOMIC DNA]</scope>
    <source>
        <strain evidence="4">CECT 9128</strain>
    </source>
</reference>
<reference evidence="2" key="3">
    <citation type="submission" date="2024-09" db="EMBL/GenBank/DDBJ databases">
        <authorList>
            <person name="Sun Q."/>
            <person name="Mori K."/>
        </authorList>
    </citation>
    <scope>NUCLEOTIDE SEQUENCE</scope>
    <source>
        <strain evidence="2">CECT 9128</strain>
    </source>
</reference>
<protein>
    <submittedName>
        <fullName evidence="2">FixH family protein</fullName>
    </submittedName>
</protein>
<evidence type="ECO:0000313" key="3">
    <source>
        <dbReference type="EMBL" id="MFC4028763.1"/>
    </source>
</evidence>
<sequence>MKFNWGTGLVIGMCCFVSFILFFVIKMSTDTKYEYDLVVEDYYGKELHFQQEIDAEKNLNLFSEAITGNKTTDGYTLYFPQTSEEIEGNIHLYRPSNKKLDFTIPLKLNEGKIVIPDDQLVAGRWDISVEMTYQEKEILFKKSITY</sequence>
<dbReference type="RefSeq" id="WP_290231306.1">
    <property type="nucleotide sequence ID" value="NZ_JAUFPZ010000002.1"/>
</dbReference>
<evidence type="ECO:0000313" key="2">
    <source>
        <dbReference type="EMBL" id="MFC4028088.1"/>
    </source>
</evidence>
<keyword evidence="1" id="KW-0812">Transmembrane</keyword>
<feature type="transmembrane region" description="Helical" evidence="1">
    <location>
        <begin position="6"/>
        <end position="25"/>
    </location>
</feature>
<evidence type="ECO:0000256" key="1">
    <source>
        <dbReference type="SAM" id="Phobius"/>
    </source>
</evidence>
<dbReference type="Proteomes" id="UP001595793">
    <property type="component" value="Unassembled WGS sequence"/>
</dbReference>